<proteinExistence type="predicted"/>
<name>A0A0E9R9L3_ANGAN</name>
<protein>
    <submittedName>
        <fullName evidence="1">Uncharacterized protein</fullName>
    </submittedName>
</protein>
<dbReference type="EMBL" id="GBXM01083544">
    <property type="protein sequence ID" value="JAH25033.1"/>
    <property type="molecule type" value="Transcribed_RNA"/>
</dbReference>
<sequence length="30" mass="3388">MLANLAKNITLLTEATKQQINAIVCIWLFI</sequence>
<organism evidence="1">
    <name type="scientific">Anguilla anguilla</name>
    <name type="common">European freshwater eel</name>
    <name type="synonym">Muraena anguilla</name>
    <dbReference type="NCBI Taxonomy" id="7936"/>
    <lineage>
        <taxon>Eukaryota</taxon>
        <taxon>Metazoa</taxon>
        <taxon>Chordata</taxon>
        <taxon>Craniata</taxon>
        <taxon>Vertebrata</taxon>
        <taxon>Euteleostomi</taxon>
        <taxon>Actinopterygii</taxon>
        <taxon>Neopterygii</taxon>
        <taxon>Teleostei</taxon>
        <taxon>Anguilliformes</taxon>
        <taxon>Anguillidae</taxon>
        <taxon>Anguilla</taxon>
    </lineage>
</organism>
<reference evidence="1" key="2">
    <citation type="journal article" date="2015" name="Fish Shellfish Immunol.">
        <title>Early steps in the European eel (Anguilla anguilla)-Vibrio vulnificus interaction in the gills: Role of the RtxA13 toxin.</title>
        <authorList>
            <person name="Callol A."/>
            <person name="Pajuelo D."/>
            <person name="Ebbesson L."/>
            <person name="Teles M."/>
            <person name="MacKenzie S."/>
            <person name="Amaro C."/>
        </authorList>
    </citation>
    <scope>NUCLEOTIDE SEQUENCE</scope>
</reference>
<reference evidence="1" key="1">
    <citation type="submission" date="2014-11" db="EMBL/GenBank/DDBJ databases">
        <authorList>
            <person name="Amaro Gonzalez C."/>
        </authorList>
    </citation>
    <scope>NUCLEOTIDE SEQUENCE</scope>
</reference>
<dbReference type="AlphaFoldDB" id="A0A0E9R9L3"/>
<accession>A0A0E9R9L3</accession>
<evidence type="ECO:0000313" key="1">
    <source>
        <dbReference type="EMBL" id="JAH25033.1"/>
    </source>
</evidence>